<evidence type="ECO:0000256" key="1">
    <source>
        <dbReference type="RuleBase" id="RU363044"/>
    </source>
</evidence>
<evidence type="ECO:0000259" key="3">
    <source>
        <dbReference type="Pfam" id="PF21530"/>
    </source>
</evidence>
<feature type="domain" description="DNA helicase Pif1-like 2B" evidence="3">
    <location>
        <begin position="160"/>
        <end position="203"/>
    </location>
</feature>
<dbReference type="GO" id="GO:0016887">
    <property type="term" value="F:ATP hydrolysis activity"/>
    <property type="evidence" value="ECO:0007669"/>
    <property type="project" value="RHEA"/>
</dbReference>
<dbReference type="CDD" id="cd18809">
    <property type="entry name" value="SF1_C_RecD"/>
    <property type="match status" value="1"/>
</dbReference>
<dbReference type="GO" id="GO:0000723">
    <property type="term" value="P:telomere maintenance"/>
    <property type="evidence" value="ECO:0007669"/>
    <property type="project" value="InterPro"/>
</dbReference>
<dbReference type="Gene3D" id="3.40.50.300">
    <property type="entry name" value="P-loop containing nucleotide triphosphate hydrolases"/>
    <property type="match status" value="2"/>
</dbReference>
<dbReference type="OrthoDB" id="6265497at2759"/>
<keyword evidence="1" id="KW-0547">Nucleotide-binding</keyword>
<dbReference type="Pfam" id="PF05970">
    <property type="entry name" value="PIF1"/>
    <property type="match status" value="1"/>
</dbReference>
<dbReference type="GO" id="GO:0006281">
    <property type="term" value="P:DNA repair"/>
    <property type="evidence" value="ECO:0007669"/>
    <property type="project" value="UniProtKB-KW"/>
</dbReference>
<reference evidence="4" key="1">
    <citation type="submission" date="2015-07" db="EMBL/GenBank/DDBJ databases">
        <title>MeaNS - Measles Nucleotide Surveillance Program.</title>
        <authorList>
            <person name="Tran T."/>
            <person name="Druce J."/>
        </authorList>
    </citation>
    <scope>NUCLEOTIDE SEQUENCE</scope>
    <source>
        <strain evidence="4">UCB-OBI-ISO-001</strain>
        <tissue evidence="4">Gonad</tissue>
    </source>
</reference>
<protein>
    <recommendedName>
        <fullName evidence="1">ATP-dependent DNA helicase</fullName>
        <ecNumber evidence="1">5.6.2.3</ecNumber>
    </recommendedName>
</protein>
<keyword evidence="1" id="KW-0347">Helicase</keyword>
<proteinExistence type="inferred from homology"/>
<dbReference type="EC" id="5.6.2.3" evidence="1"/>
<keyword evidence="1" id="KW-0234">DNA repair</keyword>
<dbReference type="PANTHER" id="PTHR10492:SF57">
    <property type="entry name" value="ATP-DEPENDENT DNA HELICASE"/>
    <property type="match status" value="1"/>
</dbReference>
<feature type="non-terminal residue" evidence="4">
    <location>
        <position position="1"/>
    </location>
</feature>
<feature type="domain" description="DNA helicase Pif1-like DEAD-box helicase" evidence="2">
    <location>
        <begin position="5"/>
        <end position="84"/>
    </location>
</feature>
<gene>
    <name evidence="4" type="ORF">OCBIM_22012146mg</name>
</gene>
<evidence type="ECO:0000313" key="4">
    <source>
        <dbReference type="EMBL" id="KOF89996.1"/>
    </source>
</evidence>
<keyword evidence="1" id="KW-0233">DNA recombination</keyword>
<dbReference type="AlphaFoldDB" id="A0A0L8HL81"/>
<comment type="catalytic activity">
    <reaction evidence="1">
        <text>ATP + H2O = ADP + phosphate + H(+)</text>
        <dbReference type="Rhea" id="RHEA:13065"/>
        <dbReference type="ChEBI" id="CHEBI:15377"/>
        <dbReference type="ChEBI" id="CHEBI:15378"/>
        <dbReference type="ChEBI" id="CHEBI:30616"/>
        <dbReference type="ChEBI" id="CHEBI:43474"/>
        <dbReference type="ChEBI" id="CHEBI:456216"/>
        <dbReference type="EC" id="5.6.2.3"/>
    </reaction>
</comment>
<dbReference type="PANTHER" id="PTHR10492">
    <property type="match status" value="1"/>
</dbReference>
<dbReference type="InterPro" id="IPR027417">
    <property type="entry name" value="P-loop_NTPase"/>
</dbReference>
<keyword evidence="1" id="KW-0227">DNA damage</keyword>
<keyword evidence="1" id="KW-0378">Hydrolase</keyword>
<dbReference type="GO" id="GO:0005524">
    <property type="term" value="F:ATP binding"/>
    <property type="evidence" value="ECO:0007669"/>
    <property type="project" value="UniProtKB-KW"/>
</dbReference>
<organism evidence="4">
    <name type="scientific">Octopus bimaculoides</name>
    <name type="common">California two-spotted octopus</name>
    <dbReference type="NCBI Taxonomy" id="37653"/>
    <lineage>
        <taxon>Eukaryota</taxon>
        <taxon>Metazoa</taxon>
        <taxon>Spiralia</taxon>
        <taxon>Lophotrochozoa</taxon>
        <taxon>Mollusca</taxon>
        <taxon>Cephalopoda</taxon>
        <taxon>Coleoidea</taxon>
        <taxon>Octopodiformes</taxon>
        <taxon>Octopoda</taxon>
        <taxon>Incirrata</taxon>
        <taxon>Octopodidae</taxon>
        <taxon>Octopus</taxon>
    </lineage>
</organism>
<evidence type="ECO:0000259" key="2">
    <source>
        <dbReference type="Pfam" id="PF05970"/>
    </source>
</evidence>
<dbReference type="GO" id="GO:0043139">
    <property type="term" value="F:5'-3' DNA helicase activity"/>
    <property type="evidence" value="ECO:0007669"/>
    <property type="project" value="UniProtKB-EC"/>
</dbReference>
<dbReference type="Pfam" id="PF21530">
    <property type="entry name" value="Pif1_2B_dom"/>
    <property type="match status" value="1"/>
</dbReference>
<sequence length="298" mass="33874">WSLEGIASTLLSGGKTIHSFFKLSVSLAEASVCNVSATSDHANLLRNLDLIILDETSTIPSFILHAIDEALRDITAIAAVFSGKKCYKFHALTAPVVDDIFNNTSEEERRSKVIIFPKNSDCLLINEKVLRQLPGDRRTYYNTDKVLKVDPAEAERYPFEFLNSLTPYRMPPHILSLKPDSIVMFFRNITIKNRLCIGTRLEMMAMHQHSIEAYLISGSLISRRVLIPRIKLSPGDPNLTFTLERTQFPVRLSYAMTINKSQGQTFEKVGLFLPQPMFSHRQLYVTYSRARKFLRCKG</sequence>
<dbReference type="InterPro" id="IPR049163">
    <property type="entry name" value="Pif1-like_2B_dom"/>
</dbReference>
<dbReference type="EMBL" id="KQ417877">
    <property type="protein sequence ID" value="KOF89996.1"/>
    <property type="molecule type" value="Genomic_DNA"/>
</dbReference>
<name>A0A0L8HL81_OCTBM</name>
<comment type="cofactor">
    <cofactor evidence="1">
        <name>Mg(2+)</name>
        <dbReference type="ChEBI" id="CHEBI:18420"/>
    </cofactor>
</comment>
<dbReference type="GO" id="GO:0006310">
    <property type="term" value="P:DNA recombination"/>
    <property type="evidence" value="ECO:0007669"/>
    <property type="project" value="UniProtKB-KW"/>
</dbReference>
<comment type="similarity">
    <text evidence="1">Belongs to the helicase family.</text>
</comment>
<dbReference type="SUPFAM" id="SSF52540">
    <property type="entry name" value="P-loop containing nucleoside triphosphate hydrolases"/>
    <property type="match status" value="1"/>
</dbReference>
<dbReference type="InterPro" id="IPR010285">
    <property type="entry name" value="DNA_helicase_pif1-like_DEAD"/>
</dbReference>
<accession>A0A0L8HL81</accession>
<keyword evidence="1" id="KW-0067">ATP-binding</keyword>